<dbReference type="AlphaFoldDB" id="Q0V7J6"/>
<proteinExistence type="predicted"/>
<feature type="compositionally biased region" description="Polar residues" evidence="1">
    <location>
        <begin position="1"/>
        <end position="12"/>
    </location>
</feature>
<dbReference type="RefSeq" id="XP_001790716.1">
    <property type="nucleotide sequence ID" value="XM_001790664.1"/>
</dbReference>
<dbReference type="EMBL" id="CH445325">
    <property type="protein sequence ID" value="EAT91513.1"/>
    <property type="molecule type" value="Genomic_DNA"/>
</dbReference>
<feature type="region of interest" description="Disordered" evidence="1">
    <location>
        <begin position="1"/>
        <end position="48"/>
    </location>
</feature>
<dbReference type="Proteomes" id="UP000001055">
    <property type="component" value="Unassembled WGS sequence"/>
</dbReference>
<sequence length="117" mass="12629">MKNTAPHATTLESSERTLERGAPASRAKPHPKSWQLPAHVSPRRGGARANIVDTESAGFSVSSASLRYPHQPSLWVETPRVRCGSPRAAADLVLDAVSRRNAGISLVTIERARTPLE</sequence>
<dbReference type="KEGG" id="pno:SNOG_00018"/>
<name>Q0V7J6_PHANO</name>
<evidence type="ECO:0000256" key="1">
    <source>
        <dbReference type="SAM" id="MobiDB-lite"/>
    </source>
</evidence>
<accession>Q0V7J6</accession>
<evidence type="ECO:0000313" key="2">
    <source>
        <dbReference type="EMBL" id="EAT91513.1"/>
    </source>
</evidence>
<dbReference type="InParanoid" id="Q0V7J6"/>
<dbReference type="GeneID" id="5968195"/>
<reference evidence="3" key="1">
    <citation type="journal article" date="2007" name="Plant Cell">
        <title>Dothideomycete-plant interactions illuminated by genome sequencing and EST analysis of the wheat pathogen Stagonospora nodorum.</title>
        <authorList>
            <person name="Hane J.K."/>
            <person name="Lowe R.G."/>
            <person name="Solomon P.S."/>
            <person name="Tan K.C."/>
            <person name="Schoch C.L."/>
            <person name="Spatafora J.W."/>
            <person name="Crous P.W."/>
            <person name="Kodira C."/>
            <person name="Birren B.W."/>
            <person name="Galagan J.E."/>
            <person name="Torriani S.F."/>
            <person name="McDonald B.A."/>
            <person name="Oliver R.P."/>
        </authorList>
    </citation>
    <scope>NUCLEOTIDE SEQUENCE [LARGE SCALE GENOMIC DNA]</scope>
    <source>
        <strain evidence="3">SN15 / ATCC MYA-4574 / FGSC 10173</strain>
    </source>
</reference>
<protein>
    <submittedName>
        <fullName evidence="2">Uncharacterized protein</fullName>
    </submittedName>
</protein>
<gene>
    <name evidence="2" type="ORF">SNOG_00018</name>
</gene>
<organism evidence="2 3">
    <name type="scientific">Phaeosphaeria nodorum (strain SN15 / ATCC MYA-4574 / FGSC 10173)</name>
    <name type="common">Glume blotch fungus</name>
    <name type="synonym">Parastagonospora nodorum</name>
    <dbReference type="NCBI Taxonomy" id="321614"/>
    <lineage>
        <taxon>Eukaryota</taxon>
        <taxon>Fungi</taxon>
        <taxon>Dikarya</taxon>
        <taxon>Ascomycota</taxon>
        <taxon>Pezizomycotina</taxon>
        <taxon>Dothideomycetes</taxon>
        <taxon>Pleosporomycetidae</taxon>
        <taxon>Pleosporales</taxon>
        <taxon>Pleosporineae</taxon>
        <taxon>Phaeosphaeriaceae</taxon>
        <taxon>Parastagonospora</taxon>
    </lineage>
</organism>
<evidence type="ECO:0000313" key="3">
    <source>
        <dbReference type="Proteomes" id="UP000001055"/>
    </source>
</evidence>